<dbReference type="InterPro" id="IPR002016">
    <property type="entry name" value="Haem_peroxidase"/>
</dbReference>
<feature type="active site" description="Proton acceptor" evidence="18">
    <location>
        <position position="74"/>
    </location>
</feature>
<dbReference type="EnsemblPlants" id="KQK21231">
    <property type="protein sequence ID" value="KQK21231"/>
    <property type="gene ID" value="BRADI_1g59520v3"/>
</dbReference>
<dbReference type="GO" id="GO:0006979">
    <property type="term" value="P:response to oxidative stress"/>
    <property type="evidence" value="ECO:0007669"/>
    <property type="project" value="UniProtKB-UniRule"/>
</dbReference>
<keyword evidence="13 20" id="KW-0408">Iron</keyword>
<dbReference type="HOGENOM" id="CLU_010543_0_3_1"/>
<keyword evidence="6 23" id="KW-0964">Secreted</keyword>
<reference evidence="25" key="2">
    <citation type="submission" date="2017-06" db="EMBL/GenBank/DDBJ databases">
        <title>WGS assembly of Brachypodium distachyon.</title>
        <authorList>
            <consortium name="The International Brachypodium Initiative"/>
            <person name="Lucas S."/>
            <person name="Harmon-Smith M."/>
            <person name="Lail K."/>
            <person name="Tice H."/>
            <person name="Grimwood J."/>
            <person name="Bruce D."/>
            <person name="Barry K."/>
            <person name="Shu S."/>
            <person name="Lindquist E."/>
            <person name="Wang M."/>
            <person name="Pitluck S."/>
            <person name="Vogel J.P."/>
            <person name="Garvin D.F."/>
            <person name="Mockler T.C."/>
            <person name="Schmutz J."/>
            <person name="Rokhsar D."/>
            <person name="Bevan M.W."/>
        </authorList>
    </citation>
    <scope>NUCLEOTIDE SEQUENCE</scope>
    <source>
        <strain evidence="25">Bd21</strain>
    </source>
</reference>
<evidence type="ECO:0000256" key="2">
    <source>
        <dbReference type="ARBA" id="ARBA00002322"/>
    </source>
</evidence>
<comment type="similarity">
    <text evidence="23">Belongs to the peroxidase family. Classical plant (class III) peroxidase subfamily.</text>
</comment>
<dbReference type="eggNOG" id="ENOG502QQVF">
    <property type="taxonomic scope" value="Eukaryota"/>
</dbReference>
<evidence type="ECO:0000256" key="7">
    <source>
        <dbReference type="ARBA" id="ARBA00022559"/>
    </source>
</evidence>
<dbReference type="RefSeq" id="XP_003561521.1">
    <property type="nucleotide sequence ID" value="XM_003561473.3"/>
</dbReference>
<feature type="binding site" evidence="19">
    <location>
        <position position="169"/>
    </location>
    <ligand>
        <name>substrate</name>
    </ligand>
</feature>
<reference evidence="26" key="3">
    <citation type="submission" date="2018-08" db="UniProtKB">
        <authorList>
            <consortium name="EnsemblPlants"/>
        </authorList>
    </citation>
    <scope>IDENTIFICATION</scope>
    <source>
        <strain evidence="26">cv. Bd21</strain>
    </source>
</reference>
<keyword evidence="16" id="KW-0873">Pyrrolidone carboxylic acid</keyword>
<evidence type="ECO:0000256" key="12">
    <source>
        <dbReference type="ARBA" id="ARBA00023002"/>
    </source>
</evidence>
<evidence type="ECO:0000256" key="3">
    <source>
        <dbReference type="ARBA" id="ARBA00004613"/>
    </source>
</evidence>
<feature type="binding site" evidence="20">
    <location>
        <position position="258"/>
    </location>
    <ligand>
        <name>Ca(2+)</name>
        <dbReference type="ChEBI" id="CHEBI:29108"/>
        <label>2</label>
    </ligand>
</feature>
<feature type="binding site" evidence="20">
    <location>
        <position position="75"/>
    </location>
    <ligand>
        <name>Ca(2+)</name>
        <dbReference type="ChEBI" id="CHEBI:29108"/>
        <label>1</label>
    </ligand>
</feature>
<dbReference type="GO" id="GO:0006950">
    <property type="term" value="P:response to stress"/>
    <property type="evidence" value="ECO:0000318"/>
    <property type="project" value="GO_Central"/>
</dbReference>
<feature type="domain" description="Plant heme peroxidase family profile" evidence="24">
    <location>
        <begin position="33"/>
        <end position="332"/>
    </location>
</feature>
<evidence type="ECO:0000256" key="11">
    <source>
        <dbReference type="ARBA" id="ARBA00022837"/>
    </source>
</evidence>
<dbReference type="SUPFAM" id="SSF48113">
    <property type="entry name" value="Heme-dependent peroxidases"/>
    <property type="match status" value="1"/>
</dbReference>
<feature type="binding site" evidence="20">
    <location>
        <position position="200"/>
    </location>
    <ligand>
        <name>Ca(2+)</name>
        <dbReference type="ChEBI" id="CHEBI:29108"/>
        <label>2</label>
    </ligand>
</feature>
<keyword evidence="14 22" id="KW-1015">Disulfide bond</keyword>
<dbReference type="GO" id="GO:0009505">
    <property type="term" value="C:plant-type cell wall"/>
    <property type="evidence" value="ECO:0000318"/>
    <property type="project" value="GO_Central"/>
</dbReference>
<dbReference type="Gene3D" id="1.10.420.10">
    <property type="entry name" value="Peroxidase, domain 2"/>
    <property type="match status" value="1"/>
</dbReference>
<feature type="disulfide bond" evidence="22">
    <location>
        <begin position="206"/>
        <end position="238"/>
    </location>
</feature>
<dbReference type="FunFam" id="1.10.520.10:FF:000006">
    <property type="entry name" value="Peroxidase"/>
    <property type="match status" value="1"/>
</dbReference>
<dbReference type="GO" id="GO:0140825">
    <property type="term" value="F:lactoperoxidase activity"/>
    <property type="evidence" value="ECO:0007669"/>
    <property type="project" value="UniProtKB-EC"/>
</dbReference>
<keyword evidence="15" id="KW-0325">Glycoprotein</keyword>
<gene>
    <name evidence="26" type="primary">LOC100834460</name>
    <name evidence="25" type="ORF">BRADI_1g59520v3</name>
</gene>
<feature type="binding site" evidence="20">
    <location>
        <position position="78"/>
    </location>
    <ligand>
        <name>Ca(2+)</name>
        <dbReference type="ChEBI" id="CHEBI:29108"/>
        <label>1</label>
    </ligand>
</feature>
<feature type="binding site" evidence="20">
    <location>
        <position position="80"/>
    </location>
    <ligand>
        <name>Ca(2+)</name>
        <dbReference type="ChEBI" id="CHEBI:29108"/>
        <label>1</label>
    </ligand>
</feature>
<comment type="cofactor">
    <cofactor evidence="20 23">
        <name>Ca(2+)</name>
        <dbReference type="ChEBI" id="CHEBI:29108"/>
    </cofactor>
    <text evidence="20 23">Binds 2 calcium ions per subunit.</text>
</comment>
<dbReference type="CDD" id="cd00693">
    <property type="entry name" value="secretory_peroxidase"/>
    <property type="match status" value="1"/>
</dbReference>
<dbReference type="GO" id="GO:0004601">
    <property type="term" value="F:peroxidase activity"/>
    <property type="evidence" value="ECO:0000318"/>
    <property type="project" value="GO_Central"/>
</dbReference>
<dbReference type="PRINTS" id="PR00458">
    <property type="entry name" value="PEROXIDASE"/>
</dbReference>
<evidence type="ECO:0000256" key="20">
    <source>
        <dbReference type="PIRSR" id="PIRSR600823-3"/>
    </source>
</evidence>
<feature type="chain" id="PRO_5013982639" description="Peroxidase" evidence="23">
    <location>
        <begin position="30"/>
        <end position="333"/>
    </location>
</feature>
<dbReference type="Proteomes" id="UP000008810">
    <property type="component" value="Chromosome 1"/>
</dbReference>
<evidence type="ECO:0000259" key="24">
    <source>
        <dbReference type="PROSITE" id="PS50873"/>
    </source>
</evidence>
<dbReference type="GO" id="GO:0020037">
    <property type="term" value="F:heme binding"/>
    <property type="evidence" value="ECO:0007669"/>
    <property type="project" value="UniProtKB-UniRule"/>
</dbReference>
<feature type="binding site" evidence="20">
    <location>
        <position position="253"/>
    </location>
    <ligand>
        <name>Ca(2+)</name>
        <dbReference type="ChEBI" id="CHEBI:29108"/>
        <label>2</label>
    </ligand>
</feature>
<evidence type="ECO:0000256" key="5">
    <source>
        <dbReference type="ARBA" id="ARBA00012313"/>
    </source>
</evidence>
<name>I1H4G0_BRADI</name>
<evidence type="ECO:0000256" key="10">
    <source>
        <dbReference type="ARBA" id="ARBA00022729"/>
    </source>
</evidence>
<keyword evidence="9 20" id="KW-0479">Metal-binding</keyword>
<feature type="site" description="Transition state stabilizer" evidence="21">
    <location>
        <position position="70"/>
    </location>
</feature>
<evidence type="ECO:0000256" key="4">
    <source>
        <dbReference type="ARBA" id="ARBA00006873"/>
    </source>
</evidence>
<dbReference type="AlphaFoldDB" id="I1H4G0"/>
<keyword evidence="17 23" id="KW-0376">Hydrogen peroxide</keyword>
<feature type="disulfide bond" evidence="22">
    <location>
        <begin position="127"/>
        <end position="328"/>
    </location>
</feature>
<evidence type="ECO:0000256" key="15">
    <source>
        <dbReference type="ARBA" id="ARBA00023180"/>
    </source>
</evidence>
<dbReference type="PRINTS" id="PR00461">
    <property type="entry name" value="PLPEROXIDASE"/>
</dbReference>
<evidence type="ECO:0000256" key="22">
    <source>
        <dbReference type="PIRSR" id="PIRSR600823-5"/>
    </source>
</evidence>
<evidence type="ECO:0000256" key="1">
    <source>
        <dbReference type="ARBA" id="ARBA00000189"/>
    </source>
</evidence>
<dbReference type="Pfam" id="PF00141">
    <property type="entry name" value="peroxidase"/>
    <property type="match status" value="1"/>
</dbReference>
<comment type="subcellular location">
    <subcellularLocation>
        <location evidence="3 23">Secreted</location>
    </subcellularLocation>
</comment>
<feature type="signal peptide" evidence="23">
    <location>
        <begin position="1"/>
        <end position="29"/>
    </location>
</feature>
<feature type="disulfide bond" evidence="22">
    <location>
        <begin position="43"/>
        <end position="121"/>
    </location>
</feature>
<evidence type="ECO:0000313" key="25">
    <source>
        <dbReference type="EMBL" id="KQK21231.1"/>
    </source>
</evidence>
<feature type="binding site" evidence="20">
    <location>
        <position position="84"/>
    </location>
    <ligand>
        <name>Ca(2+)</name>
        <dbReference type="ChEBI" id="CHEBI:29108"/>
        <label>1</label>
    </ligand>
</feature>
<evidence type="ECO:0000256" key="18">
    <source>
        <dbReference type="PIRSR" id="PIRSR600823-1"/>
    </source>
</evidence>
<evidence type="ECO:0000256" key="8">
    <source>
        <dbReference type="ARBA" id="ARBA00022617"/>
    </source>
</evidence>
<sequence>MASSSSSSRTTILLLMAAAAASLLCLAQAEESPLKQDFYSETCPGVEELVRKELKKIFADDSTIRAGLLRLHFHDCFVRGCDASLMLDSHNGTAEKHADPNLTVRGYEVIEALKLKVEAECPLVVSCADLMTIAARDAVKFSDGPDYPVETGRRDGNISMAADAKRDLPPADGNVTVLTKYFAAKNLTMKDLVVLSGAHTLGVAHCPSFSGRVHNHTGAGDADPALDAGYLAKLNATCGPANVASVVPLDAATTDKFDLGYYQSVRGRKGLLGSDDALNHDSLMGAYVELMNNASSLDTFFQDFAVSMVKMGRVGVLTGEEGVIRESCTIFVD</sequence>
<keyword evidence="10 23" id="KW-0732">Signal</keyword>
<evidence type="ECO:0000256" key="9">
    <source>
        <dbReference type="ARBA" id="ARBA00022723"/>
    </source>
</evidence>
<evidence type="ECO:0000256" key="13">
    <source>
        <dbReference type="ARBA" id="ARBA00023004"/>
    </source>
</evidence>
<protein>
    <recommendedName>
        <fullName evidence="5 23">Peroxidase</fullName>
        <ecNumber evidence="5 23">1.11.1.7</ecNumber>
    </recommendedName>
</protein>
<dbReference type="STRING" id="15368.I1H4G0"/>
<feature type="binding site" evidence="20">
    <location>
        <position position="95"/>
    </location>
    <ligand>
        <name>Ca(2+)</name>
        <dbReference type="ChEBI" id="CHEBI:29108"/>
        <label>1</label>
    </ligand>
</feature>
<dbReference type="InterPro" id="IPR033905">
    <property type="entry name" value="Secretory_peroxidase"/>
</dbReference>
<evidence type="ECO:0000256" key="23">
    <source>
        <dbReference type="RuleBase" id="RU362060"/>
    </source>
</evidence>
<feature type="binding site" description="axial binding residue" evidence="20">
    <location>
        <position position="199"/>
    </location>
    <ligand>
        <name>heme b</name>
        <dbReference type="ChEBI" id="CHEBI:60344"/>
    </ligand>
    <ligandPart>
        <name>Fe</name>
        <dbReference type="ChEBI" id="CHEBI:18248"/>
    </ligandPart>
</feature>
<dbReference type="FunFam" id="1.10.420.10:FF:000010">
    <property type="entry name" value="Peroxidase"/>
    <property type="match status" value="1"/>
</dbReference>
<organism evidence="26">
    <name type="scientific">Brachypodium distachyon</name>
    <name type="common">Purple false brome</name>
    <name type="synonym">Trachynia distachya</name>
    <dbReference type="NCBI Taxonomy" id="15368"/>
    <lineage>
        <taxon>Eukaryota</taxon>
        <taxon>Viridiplantae</taxon>
        <taxon>Streptophyta</taxon>
        <taxon>Embryophyta</taxon>
        <taxon>Tracheophyta</taxon>
        <taxon>Spermatophyta</taxon>
        <taxon>Magnoliopsida</taxon>
        <taxon>Liliopsida</taxon>
        <taxon>Poales</taxon>
        <taxon>Poaceae</taxon>
        <taxon>BOP clade</taxon>
        <taxon>Pooideae</taxon>
        <taxon>Stipodae</taxon>
        <taxon>Brachypodieae</taxon>
        <taxon>Brachypodium</taxon>
    </lineage>
</organism>
<dbReference type="OMA" id="CFGAGCD"/>
<evidence type="ECO:0000313" key="27">
    <source>
        <dbReference type="Proteomes" id="UP000008810"/>
    </source>
</evidence>
<dbReference type="InterPro" id="IPR010255">
    <property type="entry name" value="Haem_peroxidase_sf"/>
</dbReference>
<dbReference type="PANTHER" id="PTHR31517:SF84">
    <property type="entry name" value="PEROXIDASE"/>
    <property type="match status" value="1"/>
</dbReference>
<feature type="disulfide bond" evidence="22">
    <location>
        <begin position="76"/>
        <end position="81"/>
    </location>
</feature>
<reference evidence="25 26" key="1">
    <citation type="journal article" date="2010" name="Nature">
        <title>Genome sequencing and analysis of the model grass Brachypodium distachyon.</title>
        <authorList>
            <consortium name="International Brachypodium Initiative"/>
        </authorList>
    </citation>
    <scope>NUCLEOTIDE SEQUENCE [LARGE SCALE GENOMIC DNA]</scope>
    <source>
        <strain evidence="25 26">Bd21</strain>
    </source>
</reference>
<evidence type="ECO:0000256" key="6">
    <source>
        <dbReference type="ARBA" id="ARBA00022525"/>
    </source>
</evidence>
<evidence type="ECO:0000256" key="16">
    <source>
        <dbReference type="ARBA" id="ARBA00023283"/>
    </source>
</evidence>
<keyword evidence="8 23" id="KW-0349">Heme</keyword>
<dbReference type="InterPro" id="IPR019793">
    <property type="entry name" value="Peroxidases_heam-ligand_BS"/>
</dbReference>
<keyword evidence="7 23" id="KW-0575">Peroxidase</keyword>
<dbReference type="KEGG" id="bdi:100834460"/>
<dbReference type="GO" id="GO:0005576">
    <property type="term" value="C:extracellular region"/>
    <property type="evidence" value="ECO:0007669"/>
    <property type="project" value="UniProtKB-SubCell"/>
</dbReference>
<comment type="function">
    <text evidence="2">Removal of H(2)O(2), oxidation of toxic reductants, biosynthesis and degradation of lignin, suberization, auxin catabolism, response to environmental stresses such as wounding, pathogen attack and oxidative stress. These functions might be dependent on each isozyme/isoform in each plant tissue.</text>
</comment>
<evidence type="ECO:0000313" key="26">
    <source>
        <dbReference type="EnsemblPlants" id="KQK21231"/>
    </source>
</evidence>
<comment type="similarity">
    <text evidence="4">Belongs to the peroxidase family. Ascorbate peroxidase subfamily.</text>
</comment>
<evidence type="ECO:0000256" key="19">
    <source>
        <dbReference type="PIRSR" id="PIRSR600823-2"/>
    </source>
</evidence>
<dbReference type="EC" id="1.11.1.7" evidence="5 23"/>
<dbReference type="PANTHER" id="PTHR31517">
    <property type="match status" value="1"/>
</dbReference>
<dbReference type="Gramene" id="KQK21231">
    <property type="protein sequence ID" value="KQK21231"/>
    <property type="gene ID" value="BRADI_1g59520v3"/>
</dbReference>
<feature type="binding site" evidence="20">
    <location>
        <position position="82"/>
    </location>
    <ligand>
        <name>Ca(2+)</name>
        <dbReference type="ChEBI" id="CHEBI:29108"/>
        <label>1</label>
    </ligand>
</feature>
<keyword evidence="12 23" id="KW-0560">Oxidoreductase</keyword>
<dbReference type="GO" id="GO:0046872">
    <property type="term" value="F:metal ion binding"/>
    <property type="evidence" value="ECO:0007669"/>
    <property type="project" value="UniProtKB-UniRule"/>
</dbReference>
<evidence type="ECO:0000256" key="21">
    <source>
        <dbReference type="PIRSR" id="PIRSR600823-4"/>
    </source>
</evidence>
<dbReference type="EMBL" id="CM000880">
    <property type="protein sequence ID" value="KQK21231.1"/>
    <property type="molecule type" value="Genomic_DNA"/>
</dbReference>
<proteinExistence type="inferred from homology"/>
<evidence type="ECO:0000256" key="17">
    <source>
        <dbReference type="ARBA" id="ARBA00023324"/>
    </source>
</evidence>
<comment type="cofactor">
    <cofactor evidence="20 23">
        <name>heme b</name>
        <dbReference type="ChEBI" id="CHEBI:60344"/>
    </cofactor>
    <text evidence="20 23">Binds 1 heme b (iron(II)-protoporphyrin IX) group per subunit.</text>
</comment>
<comment type="catalytic activity">
    <reaction evidence="1 23">
        <text>2 a phenolic donor + H2O2 = 2 a phenolic radical donor + 2 H2O</text>
        <dbReference type="Rhea" id="RHEA:56136"/>
        <dbReference type="ChEBI" id="CHEBI:15377"/>
        <dbReference type="ChEBI" id="CHEBI:16240"/>
        <dbReference type="ChEBI" id="CHEBI:139520"/>
        <dbReference type="ChEBI" id="CHEBI:139521"/>
        <dbReference type="EC" id="1.11.1.7"/>
    </reaction>
</comment>
<keyword evidence="11 20" id="KW-0106">Calcium</keyword>
<dbReference type="GeneID" id="100834460"/>
<evidence type="ECO:0000256" key="14">
    <source>
        <dbReference type="ARBA" id="ARBA00023157"/>
    </source>
</evidence>
<dbReference type="InterPro" id="IPR000823">
    <property type="entry name" value="Peroxidase_pln"/>
</dbReference>
<dbReference type="OrthoDB" id="650024at2759"/>
<dbReference type="PROSITE" id="PS50873">
    <property type="entry name" value="PEROXIDASE_4"/>
    <property type="match status" value="1"/>
</dbReference>
<accession>I1H4G0</accession>
<dbReference type="Gene3D" id="1.10.520.10">
    <property type="match status" value="1"/>
</dbReference>
<dbReference type="PROSITE" id="PS00435">
    <property type="entry name" value="PEROXIDASE_1"/>
    <property type="match status" value="1"/>
</dbReference>
<feature type="binding site" evidence="20">
    <location>
        <position position="250"/>
    </location>
    <ligand>
        <name>Ca(2+)</name>
        <dbReference type="ChEBI" id="CHEBI:29108"/>
        <label>2</label>
    </ligand>
</feature>
<dbReference type="GO" id="GO:0042744">
    <property type="term" value="P:hydrogen peroxide catabolic process"/>
    <property type="evidence" value="ECO:0007669"/>
    <property type="project" value="UniProtKB-KW"/>
</dbReference>
<keyword evidence="27" id="KW-1185">Reference proteome</keyword>